<dbReference type="SUPFAM" id="SSF56574">
    <property type="entry name" value="Serpins"/>
    <property type="match status" value="1"/>
</dbReference>
<dbReference type="InterPro" id="IPR036186">
    <property type="entry name" value="Serpin_sf"/>
</dbReference>
<name>A0A5E4MMZ4_9HEMI</name>
<keyword evidence="2" id="KW-0646">Protease inhibitor</keyword>
<dbReference type="Gene3D" id="3.30.497.10">
    <property type="entry name" value="Antithrombin, subunit I, domain 2"/>
    <property type="match status" value="1"/>
</dbReference>
<evidence type="ECO:0000259" key="5">
    <source>
        <dbReference type="SMART" id="SM00093"/>
    </source>
</evidence>
<protein>
    <submittedName>
        <fullName evidence="6">Serpin domain,Serpin, conserved site</fullName>
    </submittedName>
</protein>
<dbReference type="PROSITE" id="PS00284">
    <property type="entry name" value="SERPIN"/>
    <property type="match status" value="1"/>
</dbReference>
<dbReference type="InterPro" id="IPR042185">
    <property type="entry name" value="Serpin_sf_2"/>
</dbReference>
<dbReference type="Gene3D" id="2.30.39.10">
    <property type="entry name" value="Alpha-1-antitrypsin, domain 1"/>
    <property type="match status" value="1"/>
</dbReference>
<dbReference type="AlphaFoldDB" id="A0A5E4MMZ4"/>
<dbReference type="InterPro" id="IPR023796">
    <property type="entry name" value="Serpin_dom"/>
</dbReference>
<dbReference type="Pfam" id="PF00079">
    <property type="entry name" value="Serpin"/>
    <property type="match status" value="1"/>
</dbReference>
<dbReference type="PANTHER" id="PTHR11461">
    <property type="entry name" value="SERINE PROTEASE INHIBITOR, SERPIN"/>
    <property type="match status" value="1"/>
</dbReference>
<dbReference type="SMART" id="SM00093">
    <property type="entry name" value="SERPIN"/>
    <property type="match status" value="1"/>
</dbReference>
<dbReference type="InterPro" id="IPR023795">
    <property type="entry name" value="Serpin_CS"/>
</dbReference>
<dbReference type="InterPro" id="IPR042178">
    <property type="entry name" value="Serpin_sf_1"/>
</dbReference>
<keyword evidence="7" id="KW-1185">Reference proteome</keyword>
<proteinExistence type="inferred from homology"/>
<organism evidence="6 7">
    <name type="scientific">Cinara cedri</name>
    <dbReference type="NCBI Taxonomy" id="506608"/>
    <lineage>
        <taxon>Eukaryota</taxon>
        <taxon>Metazoa</taxon>
        <taxon>Ecdysozoa</taxon>
        <taxon>Arthropoda</taxon>
        <taxon>Hexapoda</taxon>
        <taxon>Insecta</taxon>
        <taxon>Pterygota</taxon>
        <taxon>Neoptera</taxon>
        <taxon>Paraneoptera</taxon>
        <taxon>Hemiptera</taxon>
        <taxon>Sternorrhyncha</taxon>
        <taxon>Aphidomorpha</taxon>
        <taxon>Aphidoidea</taxon>
        <taxon>Aphididae</taxon>
        <taxon>Lachninae</taxon>
        <taxon>Cinara</taxon>
    </lineage>
</organism>
<dbReference type="Proteomes" id="UP000325440">
    <property type="component" value="Unassembled WGS sequence"/>
</dbReference>
<sequence length="387" mass="44168">MSDEPTNMDLSANLNALTLANHEFSFSLYNELAKKNTGNIFYSPFSIHLVMFMASVGAASETFDEMINTIHLNKSTHSLEAYKNLLENLTINDDVLKIATGMFIDTTFNIKPSFVENSLKYLKSPMEKLNFKVDPETQRQFLNDWVSSKTNNKIKDLFAEGSINEGTDLILANAVHFKSAWINKFTNTEEDAFYLNPNYKTIVKMMFLKHDFKYYHNKSLKFAALELPYKHSFKMVILLPDEKDGLKNLENNLSKIKLMDILNKMTTYYVSVKLPRFKLEQTFDLKNTLSNLGCPKMFSRDANFSNIVDDTELYVSKVVHKAYVEVDEEGTEAAAATGMIMSLMSGRIPNVKRIISFEADHPFIVTIITPTNQILFLGRLSKPKSIL</sequence>
<dbReference type="CDD" id="cd19601">
    <property type="entry name" value="serpin42Da-like"/>
    <property type="match status" value="1"/>
</dbReference>
<feature type="domain" description="Serpin" evidence="5">
    <location>
        <begin position="26"/>
        <end position="383"/>
    </location>
</feature>
<evidence type="ECO:0000313" key="7">
    <source>
        <dbReference type="Proteomes" id="UP000325440"/>
    </source>
</evidence>
<gene>
    <name evidence="6" type="ORF">CINCED_3A010295</name>
</gene>
<reference evidence="6 7" key="1">
    <citation type="submission" date="2019-08" db="EMBL/GenBank/DDBJ databases">
        <authorList>
            <person name="Alioto T."/>
            <person name="Alioto T."/>
            <person name="Gomez Garrido J."/>
        </authorList>
    </citation>
    <scope>NUCLEOTIDE SEQUENCE [LARGE SCALE GENOMIC DNA]</scope>
</reference>
<dbReference type="GO" id="GO:0004867">
    <property type="term" value="F:serine-type endopeptidase inhibitor activity"/>
    <property type="evidence" value="ECO:0007669"/>
    <property type="project" value="UniProtKB-KW"/>
</dbReference>
<dbReference type="PANTHER" id="PTHR11461:SF211">
    <property type="entry name" value="GH10112P-RELATED"/>
    <property type="match status" value="1"/>
</dbReference>
<evidence type="ECO:0000313" key="6">
    <source>
        <dbReference type="EMBL" id="VVC33665.1"/>
    </source>
</evidence>
<evidence type="ECO:0000256" key="4">
    <source>
        <dbReference type="RuleBase" id="RU000411"/>
    </source>
</evidence>
<evidence type="ECO:0000256" key="2">
    <source>
        <dbReference type="ARBA" id="ARBA00022690"/>
    </source>
</evidence>
<comment type="similarity">
    <text evidence="1 4">Belongs to the serpin family.</text>
</comment>
<evidence type="ECO:0000256" key="3">
    <source>
        <dbReference type="ARBA" id="ARBA00022900"/>
    </source>
</evidence>
<evidence type="ECO:0000256" key="1">
    <source>
        <dbReference type="ARBA" id="ARBA00009500"/>
    </source>
</evidence>
<dbReference type="GO" id="GO:0005615">
    <property type="term" value="C:extracellular space"/>
    <property type="evidence" value="ECO:0007669"/>
    <property type="project" value="InterPro"/>
</dbReference>
<dbReference type="OrthoDB" id="671595at2759"/>
<dbReference type="InterPro" id="IPR000215">
    <property type="entry name" value="Serpin_fam"/>
</dbReference>
<accession>A0A5E4MMZ4</accession>
<dbReference type="EMBL" id="CABPRJ010000972">
    <property type="protein sequence ID" value="VVC33665.1"/>
    <property type="molecule type" value="Genomic_DNA"/>
</dbReference>
<keyword evidence="3" id="KW-0722">Serine protease inhibitor</keyword>